<keyword evidence="11" id="KW-0460">Magnesium</keyword>
<dbReference type="InterPro" id="IPR048840">
    <property type="entry name" value="PolA_pol_NTPase"/>
</dbReference>
<evidence type="ECO:0000256" key="12">
    <source>
        <dbReference type="ARBA" id="ARBA00023242"/>
    </source>
</evidence>
<evidence type="ECO:0000259" key="14">
    <source>
        <dbReference type="Pfam" id="PF04457"/>
    </source>
</evidence>
<dbReference type="Pfam" id="PF13563">
    <property type="entry name" value="2_5_RNA_ligase2"/>
    <property type="match status" value="1"/>
</dbReference>
<proteinExistence type="inferred from homology"/>
<dbReference type="InterPro" id="IPR043519">
    <property type="entry name" value="NT_sf"/>
</dbReference>
<evidence type="ECO:0000256" key="6">
    <source>
        <dbReference type="ARBA" id="ARBA00022664"/>
    </source>
</evidence>
<feature type="domain" description="Poly(A) polymerase central" evidence="15">
    <location>
        <begin position="803"/>
        <end position="937"/>
    </location>
</feature>
<evidence type="ECO:0000256" key="1">
    <source>
        <dbReference type="ARBA" id="ARBA00001936"/>
    </source>
</evidence>
<dbReference type="Pfam" id="PF04928">
    <property type="entry name" value="PAP_central"/>
    <property type="match status" value="1"/>
</dbReference>
<reference evidence="18" key="1">
    <citation type="journal article" date="2010" name="Genome Res.">
        <title>Population genomic sequencing of Coccidioides fungi reveals recent hybridization and transposon control.</title>
        <authorList>
            <person name="Neafsey D.E."/>
            <person name="Barker B.M."/>
            <person name="Sharpton T.J."/>
            <person name="Stajich J.E."/>
            <person name="Park D.J."/>
            <person name="Whiston E."/>
            <person name="Hung C.-Y."/>
            <person name="McMahan C."/>
            <person name="White J."/>
            <person name="Sykes S."/>
            <person name="Heiman D."/>
            <person name="Young S."/>
            <person name="Zeng Q."/>
            <person name="Abouelleil A."/>
            <person name="Aftuck L."/>
            <person name="Bessette D."/>
            <person name="Brown A."/>
            <person name="FitzGerald M."/>
            <person name="Lui A."/>
            <person name="Macdonald J.P."/>
            <person name="Priest M."/>
            <person name="Orbach M.J."/>
            <person name="Galgiani J.N."/>
            <person name="Kirkland T.N."/>
            <person name="Cole G.T."/>
            <person name="Birren B.W."/>
            <person name="Henn M.R."/>
            <person name="Taylor J.W."/>
            <person name="Rounsley S.D."/>
        </authorList>
    </citation>
    <scope>NUCLEOTIDE SEQUENCE [LARGE SCALE GENOMIC DNA]</scope>
    <source>
        <strain evidence="18">RMSCC 2394</strain>
    </source>
</reference>
<dbReference type="PANTHER" id="PTHR10682">
    <property type="entry name" value="POLY A POLYMERASE"/>
    <property type="match status" value="1"/>
</dbReference>
<dbReference type="STRING" id="404692.A0A0J6YFB6"/>
<evidence type="ECO:0000313" key="17">
    <source>
        <dbReference type="EMBL" id="KMP07361.1"/>
    </source>
</evidence>
<dbReference type="SUPFAM" id="SSF81301">
    <property type="entry name" value="Nucleotidyltransferase"/>
    <property type="match status" value="1"/>
</dbReference>
<evidence type="ECO:0000256" key="2">
    <source>
        <dbReference type="ARBA" id="ARBA00001946"/>
    </source>
</evidence>
<dbReference type="InterPro" id="IPR009097">
    <property type="entry name" value="Cyclic_Pdiesterase"/>
</dbReference>
<dbReference type="SUPFAM" id="SSF55003">
    <property type="entry name" value="PAP/Archaeal CCA-adding enzyme, C-terminal domain"/>
    <property type="match status" value="1"/>
</dbReference>
<dbReference type="Gene3D" id="3.30.70.590">
    <property type="entry name" value="Poly(A) polymerase predicted RNA binding domain"/>
    <property type="match status" value="1"/>
</dbReference>
<organism evidence="17 18">
    <name type="scientific">Coccidioides immitis RMSCC 2394</name>
    <dbReference type="NCBI Taxonomy" id="404692"/>
    <lineage>
        <taxon>Eukaryota</taxon>
        <taxon>Fungi</taxon>
        <taxon>Dikarya</taxon>
        <taxon>Ascomycota</taxon>
        <taxon>Pezizomycotina</taxon>
        <taxon>Eurotiomycetes</taxon>
        <taxon>Eurotiomycetidae</taxon>
        <taxon>Onygenales</taxon>
        <taxon>Onygenaceae</taxon>
        <taxon>Coccidioides</taxon>
    </lineage>
</organism>
<dbReference type="GO" id="GO:0005524">
    <property type="term" value="F:ATP binding"/>
    <property type="evidence" value="ECO:0007669"/>
    <property type="project" value="UniProtKB-KW"/>
</dbReference>
<dbReference type="Pfam" id="PF20750">
    <property type="entry name" value="PAP_NTPase"/>
    <property type="match status" value="1"/>
</dbReference>
<dbReference type="GO" id="GO:0003723">
    <property type="term" value="F:RNA binding"/>
    <property type="evidence" value="ECO:0007669"/>
    <property type="project" value="InterPro"/>
</dbReference>
<dbReference type="GO" id="GO:0005634">
    <property type="term" value="C:nucleus"/>
    <property type="evidence" value="ECO:0007669"/>
    <property type="project" value="UniProtKB-SubCell"/>
</dbReference>
<keyword evidence="6" id="KW-0507">mRNA processing</keyword>
<evidence type="ECO:0000259" key="13">
    <source>
        <dbReference type="Pfam" id="PF03372"/>
    </source>
</evidence>
<evidence type="ECO:0000259" key="16">
    <source>
        <dbReference type="Pfam" id="PF20750"/>
    </source>
</evidence>
<dbReference type="GO" id="GO:1990817">
    <property type="term" value="F:poly(A) RNA polymerase activity"/>
    <property type="evidence" value="ECO:0007669"/>
    <property type="project" value="UniProtKB-EC"/>
</dbReference>
<dbReference type="Proteomes" id="UP000054565">
    <property type="component" value="Unassembled WGS sequence"/>
</dbReference>
<keyword evidence="9" id="KW-0547">Nucleotide-binding</keyword>
<dbReference type="GO" id="GO:0031123">
    <property type="term" value="P:RNA 3'-end processing"/>
    <property type="evidence" value="ECO:0007669"/>
    <property type="project" value="InterPro"/>
</dbReference>
<dbReference type="EC" id="2.7.7.19" evidence="5"/>
<dbReference type="InterPro" id="IPR005135">
    <property type="entry name" value="Endo/exonuclease/phosphatase"/>
</dbReference>
<evidence type="ECO:0000259" key="15">
    <source>
        <dbReference type="Pfam" id="PF04928"/>
    </source>
</evidence>
<dbReference type="GO" id="GO:0006397">
    <property type="term" value="P:mRNA processing"/>
    <property type="evidence" value="ECO:0007669"/>
    <property type="project" value="UniProtKB-KW"/>
</dbReference>
<dbReference type="SUPFAM" id="SSF55144">
    <property type="entry name" value="LigT-like"/>
    <property type="match status" value="1"/>
</dbReference>
<dbReference type="Gene3D" id="3.60.10.10">
    <property type="entry name" value="Endonuclease/exonuclease/phosphatase"/>
    <property type="match status" value="1"/>
</dbReference>
<dbReference type="InterPro" id="IPR040459">
    <property type="entry name" value="MJ1316"/>
</dbReference>
<sequence>MASSSDQLSSSKSLSLRFKQTALCIVPPERLCGEIDRLRSFYDQTYGRWPPHVNLLYPFVAGESLPEATALIGAKLKAWNENFGPPDISILLDKADYIAPGKGNLVHLVPRSLGDGATLQHLRNVILEALGQDDAAKYNPHLTVGQTKAHNDHSRDSLLSKAQLLSAIEWKVERLVVLIRENARCKGSKFTRMRVWGTIDLSGRVMINDIGNPCDEESWYNSETVFGKLSGPEALVGEEMTTYQFPLDSHFWRPCAKAVDEDATREPNPDIFAISSYNVLVELPYPPPRERYPALIRNILSQSALADVLVLQEVCDDFLSHLLTLDEVRNRYTFATHGPPHQEGCGPLPLQRNVVVLSRFKFTWENVTFGQRYKSAIVLKVNDVGKRSENSEFLPLIIAAVHLTSGLADSRVSSKESQIRSLYKFLDQNYPKNPCIIAGDINIPTSAITIQKAIDERLLSPEKAKVLPRLESLLSEYRFQDAWVIARAGAKDLLSAKVRIQRPIEDISEGEEGATFDPKQNPLAAASAGLEGRPQRYDRILTDRHGNLRVTEFNMFGFPDEDMDIPYHCNIEDETAETRFGSDHWGVRATFKVLAESQIADTTADISIPSSLATPANLSDKHDLDLCLREHSMVPTKEDISKRTAVLDLLRNVIIHGSAARVDENGHSNNEPDIAMVLVPVGSYGLGVWSPSSDVDCLSIGPISSKIFFAIAEQRLRRAADSGIRILRKVKAATGTMIELEVNGIKCDLQYCPAARVVEGWQRISLSPPDDPIFDLSYQALTKLQAFRDLDYIRRSIPDLAAFRTAHRFITAWAKHRGVYLSRFGYLGGIHITMVLSRVFKLFCGEVRVTSTDMIYRFFQYYADFDWEHKTVFDPFFFESTPRYRRYANEPMVILTINVPLINVARATAGSARTIVEELRRMAQLMSDPDMTWSKLLNSTVSTLEPSEEFLTAYSSYIKIHVQYWGISLAKGKTLLGWLESRCVRLLNDIDRKLPSIYARMWPARFSSKDAMSDDSEYQGCYLIGLTKRETEGTEAMTKEERKQSLDLMMRVLEKFKTQIQEETKYFDPTTAWLDVTHVKQSELGALKLDGRDWGECIPTEELSDSEDEEEENIDIQADEVAAAVAAERAARKSGSSKAAATGVPGAKLRPAADILSRLRWDPNIDSGDFVVGYDDRFLGSLEIPLDNWKTEQTDEEFIPQHRILYFRRKSDGVVIWDRESKKDLVFGSGVMPENQDVGFA</sequence>
<keyword evidence="8" id="KW-0479">Metal-binding</keyword>
<evidence type="ECO:0000256" key="10">
    <source>
        <dbReference type="ARBA" id="ARBA00022840"/>
    </source>
</evidence>
<evidence type="ECO:0000256" key="4">
    <source>
        <dbReference type="ARBA" id="ARBA00010912"/>
    </source>
</evidence>
<name>A0A0J6YFB6_COCIT</name>
<dbReference type="GO" id="GO:0046872">
    <property type="term" value="F:metal ion binding"/>
    <property type="evidence" value="ECO:0007669"/>
    <property type="project" value="UniProtKB-KW"/>
</dbReference>
<dbReference type="SUPFAM" id="SSF81631">
    <property type="entry name" value="PAP/OAS1 substrate-binding domain"/>
    <property type="match status" value="1"/>
</dbReference>
<dbReference type="Pfam" id="PF03372">
    <property type="entry name" value="Exo_endo_phos"/>
    <property type="match status" value="1"/>
</dbReference>
<comment type="cofactor">
    <cofactor evidence="2">
        <name>Mg(2+)</name>
        <dbReference type="ChEBI" id="CHEBI:18420"/>
    </cofactor>
</comment>
<evidence type="ECO:0000256" key="11">
    <source>
        <dbReference type="ARBA" id="ARBA00022842"/>
    </source>
</evidence>
<accession>A0A0J6YFB6</accession>
<dbReference type="EMBL" id="DS028097">
    <property type="protein sequence ID" value="KMP07361.1"/>
    <property type="molecule type" value="Genomic_DNA"/>
</dbReference>
<keyword evidence="7" id="KW-0808">Transferase</keyword>
<evidence type="ECO:0000313" key="18">
    <source>
        <dbReference type="Proteomes" id="UP000054565"/>
    </source>
</evidence>
<evidence type="ECO:0000256" key="8">
    <source>
        <dbReference type="ARBA" id="ARBA00022723"/>
    </source>
</evidence>
<evidence type="ECO:0000256" key="9">
    <source>
        <dbReference type="ARBA" id="ARBA00022741"/>
    </source>
</evidence>
<dbReference type="OrthoDB" id="10263155at2759"/>
<comment type="subcellular location">
    <subcellularLocation>
        <location evidence="3">Nucleus</location>
    </subcellularLocation>
</comment>
<comment type="similarity">
    <text evidence="4">Belongs to the poly(A) polymerase family.</text>
</comment>
<evidence type="ECO:0000256" key="7">
    <source>
        <dbReference type="ARBA" id="ARBA00022679"/>
    </source>
</evidence>
<dbReference type="AlphaFoldDB" id="A0A0J6YFB6"/>
<dbReference type="InterPro" id="IPR007012">
    <property type="entry name" value="PolA_pol_cen_dom"/>
</dbReference>
<dbReference type="Gene3D" id="1.10.1410.10">
    <property type="match status" value="1"/>
</dbReference>
<dbReference type="InterPro" id="IPR036691">
    <property type="entry name" value="Endo/exonu/phosph_ase_sf"/>
</dbReference>
<dbReference type="Gene3D" id="3.90.1140.10">
    <property type="entry name" value="Cyclic phosphodiesterase"/>
    <property type="match status" value="1"/>
</dbReference>
<protein>
    <recommendedName>
        <fullName evidence="5">polynucleotide adenylyltransferase</fullName>
        <ecNumber evidence="5">2.7.7.19</ecNumber>
    </recommendedName>
</protein>
<dbReference type="SUPFAM" id="SSF56219">
    <property type="entry name" value="DNase I-like"/>
    <property type="match status" value="1"/>
</dbReference>
<gene>
    <name evidence="17" type="ORF">CIRG_07042</name>
</gene>
<feature type="domain" description="Endonuclease/exonuclease/phosphatase" evidence="13">
    <location>
        <begin position="276"/>
        <end position="472"/>
    </location>
</feature>
<dbReference type="InterPro" id="IPR011068">
    <property type="entry name" value="NuclTrfase_I-like_C"/>
</dbReference>
<evidence type="ECO:0000256" key="3">
    <source>
        <dbReference type="ARBA" id="ARBA00004123"/>
    </source>
</evidence>
<keyword evidence="10" id="KW-0067">ATP-binding</keyword>
<dbReference type="PANTHER" id="PTHR10682:SF23">
    <property type="entry name" value="POLYNUCLEOTIDE ADENYLYLTRANSFERASE"/>
    <property type="match status" value="1"/>
</dbReference>
<feature type="domain" description="MJ1316 RNA cyclic group end recognition" evidence="14">
    <location>
        <begin position="1149"/>
        <end position="1219"/>
    </location>
</feature>
<comment type="cofactor">
    <cofactor evidence="1">
        <name>Mn(2+)</name>
        <dbReference type="ChEBI" id="CHEBI:29035"/>
    </cofactor>
</comment>
<feature type="domain" description="Poly(A) polymerase nucleotidyltransferase" evidence="16">
    <location>
        <begin position="610"/>
        <end position="752"/>
    </location>
</feature>
<keyword evidence="12" id="KW-0539">Nucleus</keyword>
<dbReference type="Gene3D" id="3.30.460.10">
    <property type="entry name" value="Beta Polymerase, domain 2"/>
    <property type="match status" value="1"/>
</dbReference>
<dbReference type="Pfam" id="PF04457">
    <property type="entry name" value="MJ1316"/>
    <property type="match status" value="1"/>
</dbReference>
<evidence type="ECO:0000256" key="5">
    <source>
        <dbReference type="ARBA" id="ARBA00012388"/>
    </source>
</evidence>